<feature type="transmembrane region" description="Helical" evidence="5">
    <location>
        <begin position="189"/>
        <end position="209"/>
    </location>
</feature>
<evidence type="ECO:0000313" key="6">
    <source>
        <dbReference type="EMBL" id="KAG8197164.1"/>
    </source>
</evidence>
<evidence type="ECO:0000256" key="1">
    <source>
        <dbReference type="ARBA" id="ARBA00004141"/>
    </source>
</evidence>
<evidence type="ECO:0000256" key="5">
    <source>
        <dbReference type="SAM" id="Phobius"/>
    </source>
</evidence>
<dbReference type="PANTHER" id="PTHR23507">
    <property type="entry name" value="ZGC:174356"/>
    <property type="match status" value="1"/>
</dbReference>
<dbReference type="InterPro" id="IPR036259">
    <property type="entry name" value="MFS_trans_sf"/>
</dbReference>
<dbReference type="EMBL" id="JAFNEN010000058">
    <property type="protein sequence ID" value="KAG8197164.1"/>
    <property type="molecule type" value="Genomic_DNA"/>
</dbReference>
<dbReference type="Gene3D" id="1.20.1250.20">
    <property type="entry name" value="MFS general substrate transporter like domains"/>
    <property type="match status" value="1"/>
</dbReference>
<dbReference type="Proteomes" id="UP000827092">
    <property type="component" value="Unassembled WGS sequence"/>
</dbReference>
<reference evidence="6 7" key="1">
    <citation type="journal article" date="2022" name="Nat. Ecol. Evol.">
        <title>A masculinizing supergene underlies an exaggerated male reproductive morph in a spider.</title>
        <authorList>
            <person name="Hendrickx F."/>
            <person name="De Corte Z."/>
            <person name="Sonet G."/>
            <person name="Van Belleghem S.M."/>
            <person name="Kostlbacher S."/>
            <person name="Vangestel C."/>
        </authorList>
    </citation>
    <scope>NUCLEOTIDE SEQUENCE [LARGE SCALE GENOMIC DNA]</scope>
    <source>
        <strain evidence="6">W744_W776</strain>
    </source>
</reference>
<keyword evidence="3 5" id="KW-1133">Transmembrane helix</keyword>
<dbReference type="SUPFAM" id="SSF103473">
    <property type="entry name" value="MFS general substrate transporter"/>
    <property type="match status" value="1"/>
</dbReference>
<accession>A0AAV6VKR6</accession>
<feature type="transmembrane region" description="Helical" evidence="5">
    <location>
        <begin position="387"/>
        <end position="405"/>
    </location>
</feature>
<evidence type="ECO:0000256" key="3">
    <source>
        <dbReference type="ARBA" id="ARBA00022989"/>
    </source>
</evidence>
<evidence type="ECO:0000256" key="2">
    <source>
        <dbReference type="ARBA" id="ARBA00022692"/>
    </source>
</evidence>
<evidence type="ECO:0000313" key="7">
    <source>
        <dbReference type="Proteomes" id="UP000827092"/>
    </source>
</evidence>
<feature type="transmembrane region" description="Helical" evidence="5">
    <location>
        <begin position="215"/>
        <end position="239"/>
    </location>
</feature>
<sequence length="540" mass="60652">MDTNKYSNIRLSKENILTDCLHKTTTELKDGQNGTQYGSTKEEDVPSILEADSTASSNFRKIDAPLKDVASSINGDDEPVIIETNNKTVSCCTKLKSLTIEPFVFAFLFAYYVNKSCLTNMIMDKGCLYTLNFTKDVCRNLSGHQTEKALVEILGNNYTLYANLLQIFGAFQTMFIAPWSDKYGRKLPILLAVVGMILSEIGLMFSSIYFDSALYFIIIARIPTELFGGFICTLTTVYSHASEVSSEEGRALKYAFVDIAMGLGMALGGLAGGLMFSLGYVYLFLTALLIHCMCLPWILFCVRETTGLDSNHTWREKIRNFFLLESFLKGWKAAVRKRENNGRTVLLMLFASMCVITLTIDSFSALGFVFIHHWYDWDQGKYNTIQTYFNVSQFIFLGICMPVLFRKFKLSGYFMGMVGVISMMGQYGLIGLSMLSIYLFYLGNVVGSMYGLSRFLIRTIISKLADKDELGRVFSFLATCEAILPMFGSILVTKVFNATLDTFPNVTYMMTVGFLILPMGTLGWLYLRSRRNTVTSTTSS</sequence>
<dbReference type="InterPro" id="IPR011701">
    <property type="entry name" value="MFS"/>
</dbReference>
<proteinExistence type="predicted"/>
<comment type="subcellular location">
    <subcellularLocation>
        <location evidence="1">Membrane</location>
        <topology evidence="1">Multi-pass membrane protein</topology>
    </subcellularLocation>
</comment>
<comment type="caution">
    <text evidence="6">The sequence shown here is derived from an EMBL/GenBank/DDBJ whole genome shotgun (WGS) entry which is preliminary data.</text>
</comment>
<dbReference type="GO" id="GO:0016020">
    <property type="term" value="C:membrane"/>
    <property type="evidence" value="ECO:0007669"/>
    <property type="project" value="UniProtKB-SubCell"/>
</dbReference>
<keyword evidence="7" id="KW-1185">Reference proteome</keyword>
<feature type="transmembrane region" description="Helical" evidence="5">
    <location>
        <begin position="345"/>
        <end position="375"/>
    </location>
</feature>
<feature type="transmembrane region" description="Helical" evidence="5">
    <location>
        <begin position="251"/>
        <end position="274"/>
    </location>
</feature>
<keyword evidence="4 5" id="KW-0472">Membrane</keyword>
<evidence type="ECO:0008006" key="8">
    <source>
        <dbReference type="Google" id="ProtNLM"/>
    </source>
</evidence>
<feature type="transmembrane region" description="Helical" evidence="5">
    <location>
        <begin position="280"/>
        <end position="302"/>
    </location>
</feature>
<evidence type="ECO:0000256" key="4">
    <source>
        <dbReference type="ARBA" id="ARBA00023136"/>
    </source>
</evidence>
<feature type="transmembrane region" description="Helical" evidence="5">
    <location>
        <begin position="473"/>
        <end position="496"/>
    </location>
</feature>
<dbReference type="AlphaFoldDB" id="A0AAV6VKR6"/>
<dbReference type="GO" id="GO:0022857">
    <property type="term" value="F:transmembrane transporter activity"/>
    <property type="evidence" value="ECO:0007669"/>
    <property type="project" value="InterPro"/>
</dbReference>
<feature type="transmembrane region" description="Helical" evidence="5">
    <location>
        <begin position="158"/>
        <end position="177"/>
    </location>
</feature>
<organism evidence="6 7">
    <name type="scientific">Oedothorax gibbosus</name>
    <dbReference type="NCBI Taxonomy" id="931172"/>
    <lineage>
        <taxon>Eukaryota</taxon>
        <taxon>Metazoa</taxon>
        <taxon>Ecdysozoa</taxon>
        <taxon>Arthropoda</taxon>
        <taxon>Chelicerata</taxon>
        <taxon>Arachnida</taxon>
        <taxon>Araneae</taxon>
        <taxon>Araneomorphae</taxon>
        <taxon>Entelegynae</taxon>
        <taxon>Araneoidea</taxon>
        <taxon>Linyphiidae</taxon>
        <taxon>Erigoninae</taxon>
        <taxon>Oedothorax</taxon>
    </lineage>
</organism>
<feature type="transmembrane region" description="Helical" evidence="5">
    <location>
        <begin position="95"/>
        <end position="113"/>
    </location>
</feature>
<gene>
    <name evidence="6" type="ORF">JTE90_011324</name>
</gene>
<feature type="transmembrane region" description="Helical" evidence="5">
    <location>
        <begin position="508"/>
        <end position="527"/>
    </location>
</feature>
<name>A0AAV6VKR6_9ARAC</name>
<feature type="transmembrane region" description="Helical" evidence="5">
    <location>
        <begin position="435"/>
        <end position="452"/>
    </location>
</feature>
<feature type="transmembrane region" description="Helical" evidence="5">
    <location>
        <begin position="412"/>
        <end position="429"/>
    </location>
</feature>
<protein>
    <recommendedName>
        <fullName evidence="8">Proton-coupled folate transporter</fullName>
    </recommendedName>
</protein>
<dbReference type="Pfam" id="PF07690">
    <property type="entry name" value="MFS_1"/>
    <property type="match status" value="1"/>
</dbReference>
<dbReference type="PANTHER" id="PTHR23507:SF1">
    <property type="entry name" value="FI18259P1-RELATED"/>
    <property type="match status" value="1"/>
</dbReference>
<keyword evidence="2 5" id="KW-0812">Transmembrane</keyword>